<dbReference type="GO" id="GO:0006508">
    <property type="term" value="P:proteolysis"/>
    <property type="evidence" value="ECO:0007669"/>
    <property type="project" value="UniProtKB-KW"/>
</dbReference>
<keyword evidence="9" id="KW-0732">Signal</keyword>
<keyword evidence="12" id="KW-1185">Reference proteome</keyword>
<comment type="subcellular location">
    <subcellularLocation>
        <location evidence="1">Secreted</location>
    </subcellularLocation>
</comment>
<protein>
    <recommendedName>
        <fullName evidence="10">Peptidase S1 domain-containing protein</fullName>
    </recommendedName>
</protein>
<evidence type="ECO:0000256" key="2">
    <source>
        <dbReference type="ARBA" id="ARBA00022525"/>
    </source>
</evidence>
<evidence type="ECO:0000313" key="11">
    <source>
        <dbReference type="EMBL" id="CAI6344853.1"/>
    </source>
</evidence>
<dbReference type="FunFam" id="2.40.10.10:FF:000015">
    <property type="entry name" value="Atrial natriuretic peptide-converting enzyme"/>
    <property type="match status" value="1"/>
</dbReference>
<dbReference type="AlphaFoldDB" id="A0AAV0VL05"/>
<dbReference type="PROSITE" id="PS00135">
    <property type="entry name" value="TRYPSIN_SER"/>
    <property type="match status" value="1"/>
</dbReference>
<evidence type="ECO:0000313" key="12">
    <source>
        <dbReference type="Proteomes" id="UP001160148"/>
    </source>
</evidence>
<comment type="similarity">
    <text evidence="7">Belongs to the peptidase S1 family. CLIP subfamily.</text>
</comment>
<dbReference type="InterPro" id="IPR001254">
    <property type="entry name" value="Trypsin_dom"/>
</dbReference>
<comment type="caution">
    <text evidence="11">The sequence shown here is derived from an EMBL/GenBank/DDBJ whole genome shotgun (WGS) entry which is preliminary data.</text>
</comment>
<keyword evidence="4 8" id="KW-0378">Hydrolase</keyword>
<dbReference type="PROSITE" id="PS00134">
    <property type="entry name" value="TRYPSIN_HIS"/>
    <property type="match status" value="1"/>
</dbReference>
<dbReference type="SMART" id="SM00020">
    <property type="entry name" value="Tryp_SPc"/>
    <property type="match status" value="1"/>
</dbReference>
<feature type="signal peptide" evidence="9">
    <location>
        <begin position="1"/>
        <end position="24"/>
    </location>
</feature>
<keyword evidence="6" id="KW-1015">Disulfide bond</keyword>
<evidence type="ECO:0000256" key="7">
    <source>
        <dbReference type="ARBA" id="ARBA00024195"/>
    </source>
</evidence>
<dbReference type="Gene3D" id="2.40.10.10">
    <property type="entry name" value="Trypsin-like serine proteases"/>
    <property type="match status" value="2"/>
</dbReference>
<evidence type="ECO:0000259" key="10">
    <source>
        <dbReference type="PROSITE" id="PS50240"/>
    </source>
</evidence>
<keyword evidence="2" id="KW-0964">Secreted</keyword>
<dbReference type="Pfam" id="PF00089">
    <property type="entry name" value="Trypsin"/>
    <property type="match status" value="1"/>
</dbReference>
<dbReference type="Proteomes" id="UP001160148">
    <property type="component" value="Unassembled WGS sequence"/>
</dbReference>
<feature type="chain" id="PRO_5043953744" description="Peptidase S1 domain-containing protein" evidence="9">
    <location>
        <begin position="25"/>
        <end position="387"/>
    </location>
</feature>
<dbReference type="CDD" id="cd00190">
    <property type="entry name" value="Tryp_SPc"/>
    <property type="match status" value="1"/>
</dbReference>
<dbReference type="PROSITE" id="PS50240">
    <property type="entry name" value="TRYPSIN_DOM"/>
    <property type="match status" value="1"/>
</dbReference>
<feature type="domain" description="Peptidase S1" evidence="10">
    <location>
        <begin position="133"/>
        <end position="384"/>
    </location>
</feature>
<evidence type="ECO:0000256" key="9">
    <source>
        <dbReference type="SAM" id="SignalP"/>
    </source>
</evidence>
<dbReference type="PANTHER" id="PTHR24256">
    <property type="entry name" value="TRYPTASE-RELATED"/>
    <property type="match status" value="1"/>
</dbReference>
<evidence type="ECO:0000256" key="4">
    <source>
        <dbReference type="ARBA" id="ARBA00022801"/>
    </source>
</evidence>
<dbReference type="GO" id="GO:0004252">
    <property type="term" value="F:serine-type endopeptidase activity"/>
    <property type="evidence" value="ECO:0007669"/>
    <property type="project" value="InterPro"/>
</dbReference>
<dbReference type="InterPro" id="IPR033116">
    <property type="entry name" value="TRYPSIN_SER"/>
</dbReference>
<dbReference type="InterPro" id="IPR018114">
    <property type="entry name" value="TRYPSIN_HIS"/>
</dbReference>
<dbReference type="EMBL" id="CARXXK010000001">
    <property type="protein sequence ID" value="CAI6344853.1"/>
    <property type="molecule type" value="Genomic_DNA"/>
</dbReference>
<proteinExistence type="inferred from homology"/>
<organism evidence="11 12">
    <name type="scientific">Macrosiphum euphorbiae</name>
    <name type="common">potato aphid</name>
    <dbReference type="NCBI Taxonomy" id="13131"/>
    <lineage>
        <taxon>Eukaryota</taxon>
        <taxon>Metazoa</taxon>
        <taxon>Ecdysozoa</taxon>
        <taxon>Arthropoda</taxon>
        <taxon>Hexapoda</taxon>
        <taxon>Insecta</taxon>
        <taxon>Pterygota</taxon>
        <taxon>Neoptera</taxon>
        <taxon>Paraneoptera</taxon>
        <taxon>Hemiptera</taxon>
        <taxon>Sternorrhyncha</taxon>
        <taxon>Aphidomorpha</taxon>
        <taxon>Aphidoidea</taxon>
        <taxon>Aphididae</taxon>
        <taxon>Macrosiphini</taxon>
        <taxon>Macrosiphum</taxon>
    </lineage>
</organism>
<sequence length="387" mass="43577">MKSYTKLQCFLTVLLLCFVNSGYNIEILVSCEGNICRTGDGETSYSICKNFENCSVSIEEIKKNIYPICSFYGKTPIVCCLASISPVLKTYSATEKCREYSELIYFKRKFPLLTLNEENYITITDCYDANSLISGGENAEPKEFPHMVLLGYGENPSNDSWFCGGSLISNRYVLTAAHCEKINTMKPSYVKWARLGELDYNSETADYKPTDYKIVKRIIHPNYKSPSLYNDIALLRLERDVNFSAYVRPICLNTDILTPSAVMATGWGKTALDESVSTHLLKVRLNTISTEECNNSFLYMPNKINKLAKGIDENSMLCTGKTENQNDTCSGDSGGPIQIKHNSYKCMYSQIGITSFGQMCGNEDSSSAFTRVSNYISWIEEIVWPKM</sequence>
<evidence type="ECO:0000256" key="3">
    <source>
        <dbReference type="ARBA" id="ARBA00022670"/>
    </source>
</evidence>
<dbReference type="PRINTS" id="PR00722">
    <property type="entry name" value="CHYMOTRYPSIN"/>
</dbReference>
<reference evidence="11 12" key="1">
    <citation type="submission" date="2023-01" db="EMBL/GenBank/DDBJ databases">
        <authorList>
            <person name="Whitehead M."/>
        </authorList>
    </citation>
    <scope>NUCLEOTIDE SEQUENCE [LARGE SCALE GENOMIC DNA]</scope>
</reference>
<name>A0AAV0VL05_9HEMI</name>
<keyword evidence="3 8" id="KW-0645">Protease</keyword>
<dbReference type="InterPro" id="IPR051487">
    <property type="entry name" value="Ser/Thr_Proteases_Immune/Dev"/>
</dbReference>
<evidence type="ECO:0000256" key="5">
    <source>
        <dbReference type="ARBA" id="ARBA00022825"/>
    </source>
</evidence>
<dbReference type="SUPFAM" id="SSF50494">
    <property type="entry name" value="Trypsin-like serine proteases"/>
    <property type="match status" value="1"/>
</dbReference>
<evidence type="ECO:0000256" key="6">
    <source>
        <dbReference type="ARBA" id="ARBA00023157"/>
    </source>
</evidence>
<dbReference type="GO" id="GO:0005576">
    <property type="term" value="C:extracellular region"/>
    <property type="evidence" value="ECO:0007669"/>
    <property type="project" value="UniProtKB-SubCell"/>
</dbReference>
<dbReference type="InterPro" id="IPR009003">
    <property type="entry name" value="Peptidase_S1_PA"/>
</dbReference>
<accession>A0AAV0VL05</accession>
<evidence type="ECO:0000256" key="1">
    <source>
        <dbReference type="ARBA" id="ARBA00004613"/>
    </source>
</evidence>
<keyword evidence="5 8" id="KW-0720">Serine protease</keyword>
<dbReference type="InterPro" id="IPR001314">
    <property type="entry name" value="Peptidase_S1A"/>
</dbReference>
<evidence type="ECO:0000256" key="8">
    <source>
        <dbReference type="RuleBase" id="RU363034"/>
    </source>
</evidence>
<dbReference type="InterPro" id="IPR043504">
    <property type="entry name" value="Peptidase_S1_PA_chymotrypsin"/>
</dbReference>
<gene>
    <name evidence="11" type="ORF">MEUPH1_LOCUS1933</name>
</gene>